<sequence length="146" mass="16501">MMAQQVQEVVPTIVTKVTTDLVVNRRNKEVIIPIEWKDGNARKFEHQSEEKTQILEQRPKKSQNLKEEHLIEYSNRELVKVSKVVKKCTLGLAGKDSSIDLLPIKIGSFDIIVGMDWMSNHQATICCAEKIVRLALPNGSVLEVHG</sequence>
<dbReference type="Gene3D" id="2.40.70.10">
    <property type="entry name" value="Acid Proteases"/>
    <property type="match status" value="1"/>
</dbReference>
<gene>
    <name evidence="1" type="ORF">OSB04_007074</name>
</gene>
<evidence type="ECO:0008006" key="3">
    <source>
        <dbReference type="Google" id="ProtNLM"/>
    </source>
</evidence>
<protein>
    <recommendedName>
        <fullName evidence="3">Reverse transcriptase domain-containing protein</fullName>
    </recommendedName>
</protein>
<keyword evidence="2" id="KW-1185">Reference proteome</keyword>
<dbReference type="InterPro" id="IPR021109">
    <property type="entry name" value="Peptidase_aspartic_dom_sf"/>
</dbReference>
<comment type="caution">
    <text evidence="1">The sequence shown here is derived from an EMBL/GenBank/DDBJ whole genome shotgun (WGS) entry which is preliminary data.</text>
</comment>
<dbReference type="AlphaFoldDB" id="A0AA38TJ78"/>
<dbReference type="EMBL" id="JARYMX010000002">
    <property type="protein sequence ID" value="KAJ9561914.1"/>
    <property type="molecule type" value="Genomic_DNA"/>
</dbReference>
<proteinExistence type="predicted"/>
<reference evidence="1" key="1">
    <citation type="submission" date="2023-03" db="EMBL/GenBank/DDBJ databases">
        <title>Chromosome-scale reference genome and RAD-based genetic map of yellow starthistle (Centaurea solstitialis) reveal putative structural variation and QTLs associated with invader traits.</title>
        <authorList>
            <person name="Reatini B."/>
            <person name="Cang F.A."/>
            <person name="Jiang Q."/>
            <person name="Mckibben M.T.W."/>
            <person name="Barker M.S."/>
            <person name="Rieseberg L.H."/>
            <person name="Dlugosch K.M."/>
        </authorList>
    </citation>
    <scope>NUCLEOTIDE SEQUENCE</scope>
    <source>
        <strain evidence="1">CAN-66</strain>
        <tissue evidence="1">Leaf</tissue>
    </source>
</reference>
<name>A0AA38TJ78_9ASTR</name>
<accession>A0AA38TJ78</accession>
<organism evidence="1 2">
    <name type="scientific">Centaurea solstitialis</name>
    <name type="common">yellow star-thistle</name>
    <dbReference type="NCBI Taxonomy" id="347529"/>
    <lineage>
        <taxon>Eukaryota</taxon>
        <taxon>Viridiplantae</taxon>
        <taxon>Streptophyta</taxon>
        <taxon>Embryophyta</taxon>
        <taxon>Tracheophyta</taxon>
        <taxon>Spermatophyta</taxon>
        <taxon>Magnoliopsida</taxon>
        <taxon>eudicotyledons</taxon>
        <taxon>Gunneridae</taxon>
        <taxon>Pentapetalae</taxon>
        <taxon>asterids</taxon>
        <taxon>campanulids</taxon>
        <taxon>Asterales</taxon>
        <taxon>Asteraceae</taxon>
        <taxon>Carduoideae</taxon>
        <taxon>Cardueae</taxon>
        <taxon>Centaureinae</taxon>
        <taxon>Centaurea</taxon>
    </lineage>
</organism>
<dbReference type="Pfam" id="PF08284">
    <property type="entry name" value="RVP_2"/>
    <property type="match status" value="1"/>
</dbReference>
<dbReference type="Proteomes" id="UP001172457">
    <property type="component" value="Chromosome 2"/>
</dbReference>
<evidence type="ECO:0000313" key="1">
    <source>
        <dbReference type="EMBL" id="KAJ9561914.1"/>
    </source>
</evidence>
<evidence type="ECO:0000313" key="2">
    <source>
        <dbReference type="Proteomes" id="UP001172457"/>
    </source>
</evidence>